<dbReference type="SUPFAM" id="SSF49503">
    <property type="entry name" value="Cupredoxins"/>
    <property type="match status" value="1"/>
</dbReference>
<dbReference type="Gene3D" id="3.40.50.880">
    <property type="match status" value="1"/>
</dbReference>
<proteinExistence type="predicted"/>
<dbReference type="InterPro" id="IPR011989">
    <property type="entry name" value="ARM-like"/>
</dbReference>
<evidence type="ECO:0000259" key="7">
    <source>
        <dbReference type="Pfam" id="PF06283"/>
    </source>
</evidence>
<dbReference type="Pfam" id="PF07705">
    <property type="entry name" value="CARDB"/>
    <property type="match status" value="1"/>
</dbReference>
<dbReference type="SUPFAM" id="SSF48371">
    <property type="entry name" value="ARM repeat"/>
    <property type="match status" value="1"/>
</dbReference>
<dbReference type="Pfam" id="PF23500">
    <property type="entry name" value="DUF7133"/>
    <property type="match status" value="1"/>
</dbReference>
<dbReference type="InterPro" id="IPR000923">
    <property type="entry name" value="BlueCu_1"/>
</dbReference>
<keyword evidence="2" id="KW-0479">Metal-binding</keyword>
<gene>
    <name evidence="10" type="ORF">GCM10023189_20020</name>
</gene>
<evidence type="ECO:0000256" key="2">
    <source>
        <dbReference type="ARBA" id="ARBA00022723"/>
    </source>
</evidence>
<protein>
    <recommendedName>
        <fullName evidence="12">Membrane-bound dehydrogenase domain-containing protein</fullName>
    </recommendedName>
</protein>
<evidence type="ECO:0000259" key="8">
    <source>
        <dbReference type="Pfam" id="PF07705"/>
    </source>
</evidence>
<evidence type="ECO:0000256" key="3">
    <source>
        <dbReference type="ARBA" id="ARBA00022982"/>
    </source>
</evidence>
<feature type="domain" description="DUF7133" evidence="9">
    <location>
        <begin position="297"/>
        <end position="671"/>
    </location>
</feature>
<dbReference type="PANTHER" id="PTHR33546">
    <property type="entry name" value="LARGE, MULTIFUNCTIONAL SECRETED PROTEIN-RELATED"/>
    <property type="match status" value="1"/>
</dbReference>
<evidence type="ECO:0000256" key="4">
    <source>
        <dbReference type="ARBA" id="ARBA00023008"/>
    </source>
</evidence>
<dbReference type="NCBIfam" id="TIGR02604">
    <property type="entry name" value="Piru_Ver_Nterm"/>
    <property type="match status" value="1"/>
</dbReference>
<dbReference type="InterPro" id="IPR029010">
    <property type="entry name" value="ThuA-like"/>
</dbReference>
<evidence type="ECO:0000313" key="11">
    <source>
        <dbReference type="Proteomes" id="UP001501175"/>
    </source>
</evidence>
<feature type="domain" description="CARDB" evidence="8">
    <location>
        <begin position="909"/>
        <end position="1024"/>
    </location>
</feature>
<dbReference type="PROSITE" id="PS00196">
    <property type="entry name" value="COPPER_BLUE"/>
    <property type="match status" value="1"/>
</dbReference>
<evidence type="ECO:0008006" key="12">
    <source>
        <dbReference type="Google" id="ProtNLM"/>
    </source>
</evidence>
<keyword evidence="5" id="KW-0732">Signal</keyword>
<dbReference type="EMBL" id="BAABHD010000024">
    <property type="protein sequence ID" value="GAA4454069.1"/>
    <property type="molecule type" value="Genomic_DNA"/>
</dbReference>
<feature type="signal peptide" evidence="5">
    <location>
        <begin position="1"/>
        <end position="21"/>
    </location>
</feature>
<feature type="domain" description="ThuA-like" evidence="7">
    <location>
        <begin position="52"/>
        <end position="256"/>
    </location>
</feature>
<dbReference type="InterPro" id="IPR008972">
    <property type="entry name" value="Cupredoxin"/>
</dbReference>
<keyword evidence="11" id="KW-1185">Reference proteome</keyword>
<dbReference type="Proteomes" id="UP001501175">
    <property type="component" value="Unassembled WGS sequence"/>
</dbReference>
<evidence type="ECO:0000256" key="5">
    <source>
        <dbReference type="SAM" id="SignalP"/>
    </source>
</evidence>
<sequence>MNNWKTLLCLLSLTALLTQCARTGGSQQASVSGKASKADQPRRVEILFLGDRGHHRPIDFIPTLMAGLGNKGINFTYTENLNDLNTENLSKYDGLMIFANWDSIPPAPERALLDFVSSGKGLIPVHCASYCFRNSAEYVKMVGGQFWRHRMDSIQTTFTQPNHPAVMGLQPFKSYDETYLHSKLQADNNVLAVREIKADQAKDMAAANRPDAKTEPYTWTRSYGKGRVFYTAYGHDERTWEKPGFQELLERGILWAVGEKVNKLHDDLKPQPFAYKEANLPNYEKRPGPQLQQLALSPEESMKHIQVPVDFTLDLYASEPNVMHPIAMTWDERGRLYVLITKDYPNERKETGGSDYILLCEDTNKDGKADKFTRYAEGLSIPTGMVAYNGGLIVSQAPHMLYLRDTNNDDKADERKILFTGFGTYDTHAGPSNLHYGFDNWIWGSVGYSGFRGKVGADSVRFGQGFFRFKPDGSQLEYVTSTSNNTWGFAFNEMGDVFGSTANNSHGWYMTIPHRYFISNPGFDNGSRSTDTHKDMKPITNKVRQVDVFGGFTAAAGHNFYTARAFPKRYWNRVAFVCEPTGHIVHENEMEKQGTNYEDKGGFNLLAGADEWVSPVFAEVGPDGAVWIADWYSFIIQHNPTPKGAQNGPGNAYQTDLRDYTHGRIYRVAYKNAPAYTPLALSKDRPQELVTALKNNNMFWRQSAQRLLVERGQKDVVPQLIALVNDQSLDEIGINPAAIHALWTLDGLGALKDGGLALQAAVSALKHPCPGVRKTAVQVLPRNEAAVASILQANALNDQEPVVVLNSLLALSEMPLTAASEKAILARFENAKEVTDRWMPEAFAVVLNSHGGKLRREYLAQTLKKAGSSASASTSGGMTNHDHSAMQANANNAATVSTSAAITPKGDKADLVITNVRMEPANPSLRETVRFIYEVQNQGGVAIPAGTIVPLNIRIQGEGRTINLTSQVFNKGIAPGEKVTIEQGNNGPWIGNISFNSDQPGTYNVVTVIDRDNVIAETNEGNNSRMVKVTYQAPQNLTAYAMERAIRSYVSTMPVDSAVAMLKLAQKLDKAYSQALLKGVVDGWAPRRRATVQDADKAFLASLSNTVADDTRERLNRVMQAWGVQAAEAVDPNAEIVRIKAVREAMQFDKKEFTVTAGKTVEIIFENPDAMQHNIVIGKPKTMEIIGAAADKMITAKDGAEKNYVPSIPQVIAATPLVNPDQTYRLKFTAPAQPGEYPYVCTFPGHWRIMNGVMKVTAAPTANATAK</sequence>
<dbReference type="InterPro" id="IPR011635">
    <property type="entry name" value="CARDB"/>
</dbReference>
<keyword evidence="4" id="KW-0186">Copper</keyword>
<evidence type="ECO:0000259" key="9">
    <source>
        <dbReference type="Pfam" id="PF23500"/>
    </source>
</evidence>
<dbReference type="Gene3D" id="2.60.40.420">
    <property type="entry name" value="Cupredoxins - blue copper proteins"/>
    <property type="match status" value="1"/>
</dbReference>
<dbReference type="CDD" id="cd04233">
    <property type="entry name" value="Auracyanin"/>
    <property type="match status" value="1"/>
</dbReference>
<organism evidence="10 11">
    <name type="scientific">Nibrella saemangeumensis</name>
    <dbReference type="NCBI Taxonomy" id="1084526"/>
    <lineage>
        <taxon>Bacteria</taxon>
        <taxon>Pseudomonadati</taxon>
        <taxon>Bacteroidota</taxon>
        <taxon>Cytophagia</taxon>
        <taxon>Cytophagales</taxon>
        <taxon>Spirosomataceae</taxon>
        <taxon>Nibrella</taxon>
    </lineage>
</organism>
<dbReference type="InterPro" id="IPR028871">
    <property type="entry name" value="BlueCu_1_BS"/>
</dbReference>
<reference evidence="11" key="1">
    <citation type="journal article" date="2019" name="Int. J. Syst. Evol. Microbiol.">
        <title>The Global Catalogue of Microorganisms (GCM) 10K type strain sequencing project: providing services to taxonomists for standard genome sequencing and annotation.</title>
        <authorList>
            <consortium name="The Broad Institute Genomics Platform"/>
            <consortium name="The Broad Institute Genome Sequencing Center for Infectious Disease"/>
            <person name="Wu L."/>
            <person name="Ma J."/>
        </authorList>
    </citation>
    <scope>NUCLEOTIDE SEQUENCE [LARGE SCALE GENOMIC DNA]</scope>
    <source>
        <strain evidence="11">JCM 17927</strain>
    </source>
</reference>
<evidence type="ECO:0000313" key="10">
    <source>
        <dbReference type="EMBL" id="GAA4454069.1"/>
    </source>
</evidence>
<dbReference type="InterPro" id="IPR055557">
    <property type="entry name" value="DUF7133"/>
</dbReference>
<dbReference type="Gene3D" id="1.25.10.10">
    <property type="entry name" value="Leucine-rich Repeat Variant"/>
    <property type="match status" value="1"/>
</dbReference>
<comment type="caution">
    <text evidence="10">The sequence shown here is derived from an EMBL/GenBank/DDBJ whole genome shotgun (WGS) entry which is preliminary data.</text>
</comment>
<dbReference type="RefSeq" id="WP_345243068.1">
    <property type="nucleotide sequence ID" value="NZ_BAABHD010000024.1"/>
</dbReference>
<dbReference type="InterPro" id="IPR016024">
    <property type="entry name" value="ARM-type_fold"/>
</dbReference>
<dbReference type="Pfam" id="PF06283">
    <property type="entry name" value="ThuA"/>
    <property type="match status" value="1"/>
</dbReference>
<evidence type="ECO:0000259" key="6">
    <source>
        <dbReference type="Pfam" id="PF00127"/>
    </source>
</evidence>
<dbReference type="InterPro" id="IPR029062">
    <property type="entry name" value="Class_I_gatase-like"/>
</dbReference>
<accession>A0ABP8MRA1</accession>
<dbReference type="InterPro" id="IPR013783">
    <property type="entry name" value="Ig-like_fold"/>
</dbReference>
<feature type="chain" id="PRO_5045511603" description="Membrane-bound dehydrogenase domain-containing protein" evidence="5">
    <location>
        <begin position="22"/>
        <end position="1267"/>
    </location>
</feature>
<dbReference type="Gene3D" id="2.60.40.10">
    <property type="entry name" value="Immunoglobulins"/>
    <property type="match status" value="1"/>
</dbReference>
<dbReference type="InterPro" id="IPR013428">
    <property type="entry name" value="Membrane-bound_put_N"/>
</dbReference>
<evidence type="ECO:0000256" key="1">
    <source>
        <dbReference type="ARBA" id="ARBA00022448"/>
    </source>
</evidence>
<dbReference type="SUPFAM" id="SSF52317">
    <property type="entry name" value="Class I glutamine amidotransferase-like"/>
    <property type="match status" value="1"/>
</dbReference>
<dbReference type="PANTHER" id="PTHR33546:SF1">
    <property type="entry name" value="LARGE, MULTIFUNCTIONAL SECRETED PROTEIN"/>
    <property type="match status" value="1"/>
</dbReference>
<dbReference type="InterPro" id="IPR011041">
    <property type="entry name" value="Quinoprot_gluc/sorb_DH_b-prop"/>
</dbReference>
<keyword evidence="3" id="KW-0249">Electron transport</keyword>
<keyword evidence="1" id="KW-0813">Transport</keyword>
<dbReference type="SUPFAM" id="SSF50952">
    <property type="entry name" value="Soluble quinoprotein glucose dehydrogenase"/>
    <property type="match status" value="1"/>
</dbReference>
<name>A0ABP8MRA1_9BACT</name>
<feature type="domain" description="Blue (type 1) copper" evidence="6">
    <location>
        <begin position="1139"/>
        <end position="1256"/>
    </location>
</feature>
<dbReference type="Pfam" id="PF00127">
    <property type="entry name" value="Copper-bind"/>
    <property type="match status" value="1"/>
</dbReference>